<feature type="transmembrane region" description="Helical" evidence="6">
    <location>
        <begin position="275"/>
        <end position="295"/>
    </location>
</feature>
<comment type="subcellular location">
    <subcellularLocation>
        <location evidence="1">Cell membrane</location>
        <topology evidence="1">Multi-pass membrane protein</topology>
    </subcellularLocation>
</comment>
<evidence type="ECO:0000256" key="6">
    <source>
        <dbReference type="SAM" id="Phobius"/>
    </source>
</evidence>
<dbReference type="KEGG" id="rhoz:GXP67_23105"/>
<keyword evidence="3 6" id="KW-0812">Transmembrane</keyword>
<feature type="transmembrane region" description="Helical" evidence="6">
    <location>
        <begin position="347"/>
        <end position="371"/>
    </location>
</feature>
<gene>
    <name evidence="8" type="ORF">GXP67_23105</name>
</gene>
<organism evidence="8 9">
    <name type="scientific">Rhodocytophaga rosea</name>
    <dbReference type="NCBI Taxonomy" id="2704465"/>
    <lineage>
        <taxon>Bacteria</taxon>
        <taxon>Pseudomonadati</taxon>
        <taxon>Bacteroidota</taxon>
        <taxon>Cytophagia</taxon>
        <taxon>Cytophagales</taxon>
        <taxon>Rhodocytophagaceae</taxon>
        <taxon>Rhodocytophaga</taxon>
    </lineage>
</organism>
<dbReference type="AlphaFoldDB" id="A0A6C0GNW8"/>
<dbReference type="PROSITE" id="PS50156">
    <property type="entry name" value="SSD"/>
    <property type="match status" value="2"/>
</dbReference>
<feature type="transmembrane region" description="Helical" evidence="6">
    <location>
        <begin position="12"/>
        <end position="31"/>
    </location>
</feature>
<feature type="transmembrane region" description="Helical" evidence="6">
    <location>
        <begin position="404"/>
        <end position="421"/>
    </location>
</feature>
<reference evidence="8 9" key="1">
    <citation type="submission" date="2020-01" db="EMBL/GenBank/DDBJ databases">
        <authorList>
            <person name="Kim M.K."/>
        </authorList>
    </citation>
    <scope>NUCLEOTIDE SEQUENCE [LARGE SCALE GENOMIC DNA]</scope>
    <source>
        <strain evidence="8 9">172606-1</strain>
    </source>
</reference>
<keyword evidence="5 6" id="KW-0472">Membrane</keyword>
<name>A0A6C0GNW8_9BACT</name>
<feature type="transmembrane region" description="Helical" evidence="6">
    <location>
        <begin position="733"/>
        <end position="758"/>
    </location>
</feature>
<dbReference type="SUPFAM" id="SSF82866">
    <property type="entry name" value="Multidrug efflux transporter AcrB transmembrane domain"/>
    <property type="match status" value="2"/>
</dbReference>
<dbReference type="PANTHER" id="PTHR33406:SF12">
    <property type="entry name" value="BLR2997 PROTEIN"/>
    <property type="match status" value="1"/>
</dbReference>
<dbReference type="InterPro" id="IPR050545">
    <property type="entry name" value="Mycobact_MmpL"/>
</dbReference>
<feature type="transmembrane region" description="Helical" evidence="6">
    <location>
        <begin position="634"/>
        <end position="656"/>
    </location>
</feature>
<feature type="transmembrane region" description="Helical" evidence="6">
    <location>
        <begin position="703"/>
        <end position="727"/>
    </location>
</feature>
<keyword evidence="4 6" id="KW-1133">Transmembrane helix</keyword>
<sequence length="798" mass="88896">MWTRFAHIILKYRFPLIVSIGLLTIVMGFIGRKAELSYDFHSVVPADDPDYIYFQDFKRLFGEDSNIMAIGMKDSSVYTLENFKELKSLSDTIARMEGIITVLSLPRLQYLVKDTASKKLVPKALFGQFPQSQPQLDSLLRVANSLQFYKGQVINQQNGATILLVAIEKGMLNSQKRLALVQNIQELGDAFKDKTNISLHYAGVPYVRSIMSTKVKAELSMFLVLSVVATGIILFIFFRSFSAVIFPLIVIGVVVIWVLGTLVLFGFKVTLLTGLLPPIIVVIGIPNCIYLLTKYHQEIKTHGNKIKALSRIVRKIGIVTLMTNATTAVGFIVLGFANVAILREFGIVAGLNIFNTFVISLILIPAVFSYLPSPTAREIKHLDAKGLTSIIDFYNHIVHNRRPVIYTITTIIVIISLIGVFKIKALAYMVDDLPESSDVKKDLAFFESNFKGVMPLEIVVDTGKKKGILRLENLRKIEELEDTLSKITALSKPVSVISFVKASLQAFYNGNPDFYRLPTNQEKNFLIRYLSSQQDQSGLLKSFVDSTGQKVRISVKVADMGSIEMSKLVQQEINPAITKVLAGTDLKAEATGTTLLFIKGNQYLINNLQSSLALAFVLIALIMALLFRSIRMIIISLIPNIIPLLITGGLMGYFGIPLKPSTALIFSIAFGISVDDTIHYLARYRQELPLNKFNVSKAVSISLIETGASMMYTSIILFFGFIIFAFSDFGGTVALGMLTSTTLLCAMFTNLIILPSLLMSFDTGKIKKGEQGLIREYNEFYLEEEDEEIDIKLLEVRR</sequence>
<feature type="transmembrane region" description="Helical" evidence="6">
    <location>
        <begin position="608"/>
        <end position="627"/>
    </location>
</feature>
<evidence type="ECO:0000256" key="3">
    <source>
        <dbReference type="ARBA" id="ARBA00022692"/>
    </source>
</evidence>
<evidence type="ECO:0000256" key="4">
    <source>
        <dbReference type="ARBA" id="ARBA00022989"/>
    </source>
</evidence>
<proteinExistence type="predicted"/>
<dbReference type="Proteomes" id="UP000480178">
    <property type="component" value="Chromosome"/>
</dbReference>
<keyword evidence="2" id="KW-1003">Cell membrane</keyword>
<feature type="transmembrane region" description="Helical" evidence="6">
    <location>
        <begin position="245"/>
        <end position="269"/>
    </location>
</feature>
<dbReference type="RefSeq" id="WP_162445309.1">
    <property type="nucleotide sequence ID" value="NZ_CP048222.1"/>
</dbReference>
<evidence type="ECO:0000256" key="1">
    <source>
        <dbReference type="ARBA" id="ARBA00004651"/>
    </source>
</evidence>
<feature type="transmembrane region" description="Helical" evidence="6">
    <location>
        <begin position="316"/>
        <end position="341"/>
    </location>
</feature>
<evidence type="ECO:0000256" key="5">
    <source>
        <dbReference type="ARBA" id="ARBA00023136"/>
    </source>
</evidence>
<evidence type="ECO:0000313" key="8">
    <source>
        <dbReference type="EMBL" id="QHT69320.1"/>
    </source>
</evidence>
<dbReference type="EMBL" id="CP048222">
    <property type="protein sequence ID" value="QHT69320.1"/>
    <property type="molecule type" value="Genomic_DNA"/>
</dbReference>
<dbReference type="InterPro" id="IPR004869">
    <property type="entry name" value="MMPL_dom"/>
</dbReference>
<dbReference type="InterPro" id="IPR000731">
    <property type="entry name" value="SSD"/>
</dbReference>
<dbReference type="PANTHER" id="PTHR33406">
    <property type="entry name" value="MEMBRANE PROTEIN MJ1562-RELATED"/>
    <property type="match status" value="1"/>
</dbReference>
<keyword evidence="9" id="KW-1185">Reference proteome</keyword>
<feature type="domain" description="SSD" evidence="7">
    <location>
        <begin position="634"/>
        <end position="760"/>
    </location>
</feature>
<protein>
    <submittedName>
        <fullName evidence="8">MMPL family transporter</fullName>
    </submittedName>
</protein>
<feature type="domain" description="SSD" evidence="7">
    <location>
        <begin position="248"/>
        <end position="370"/>
    </location>
</feature>
<dbReference type="Pfam" id="PF03176">
    <property type="entry name" value="MMPL"/>
    <property type="match status" value="2"/>
</dbReference>
<evidence type="ECO:0000313" key="9">
    <source>
        <dbReference type="Proteomes" id="UP000480178"/>
    </source>
</evidence>
<accession>A0A6C0GNW8</accession>
<feature type="transmembrane region" description="Helical" evidence="6">
    <location>
        <begin position="219"/>
        <end position="238"/>
    </location>
</feature>
<dbReference type="GO" id="GO:0005886">
    <property type="term" value="C:plasma membrane"/>
    <property type="evidence" value="ECO:0007669"/>
    <property type="project" value="UniProtKB-SubCell"/>
</dbReference>
<evidence type="ECO:0000259" key="7">
    <source>
        <dbReference type="PROSITE" id="PS50156"/>
    </source>
</evidence>
<dbReference type="Gene3D" id="1.20.1640.10">
    <property type="entry name" value="Multidrug efflux transporter AcrB transmembrane domain"/>
    <property type="match status" value="2"/>
</dbReference>
<evidence type="ECO:0000256" key="2">
    <source>
        <dbReference type="ARBA" id="ARBA00022475"/>
    </source>
</evidence>
<feature type="transmembrane region" description="Helical" evidence="6">
    <location>
        <begin position="662"/>
        <end position="682"/>
    </location>
</feature>